<keyword evidence="6" id="KW-0472">Membrane</keyword>
<keyword evidence="9" id="KW-1185">Reference proteome</keyword>
<keyword evidence="7" id="KW-0325">Glycoprotein</keyword>
<sequence length="115" mass="12834">MVGGRKNTNASEETFQVLYPDWIYSLLEGDDTYIPIDDDGDFRIAKKLAIVGLWCIQWHPVHRPSMKSVVQMLEGGEEQLKVPPNPFESAAASSSSAIIPARCLNLELEMIPETD</sequence>
<evidence type="ECO:0000256" key="3">
    <source>
        <dbReference type="ARBA" id="ARBA00022692"/>
    </source>
</evidence>
<name>A0ABU6SHH9_9FABA</name>
<evidence type="ECO:0000256" key="6">
    <source>
        <dbReference type="ARBA" id="ARBA00023136"/>
    </source>
</evidence>
<keyword evidence="3" id="KW-0812">Transmembrane</keyword>
<comment type="caution">
    <text evidence="8">The sequence shown here is derived from an EMBL/GenBank/DDBJ whole genome shotgun (WGS) entry which is preliminary data.</text>
</comment>
<evidence type="ECO:0000256" key="1">
    <source>
        <dbReference type="ARBA" id="ARBA00004479"/>
    </source>
</evidence>
<keyword evidence="2" id="KW-0418">Kinase</keyword>
<dbReference type="Proteomes" id="UP001341840">
    <property type="component" value="Unassembled WGS sequence"/>
</dbReference>
<evidence type="ECO:0000313" key="9">
    <source>
        <dbReference type="Proteomes" id="UP001341840"/>
    </source>
</evidence>
<evidence type="ECO:0000256" key="5">
    <source>
        <dbReference type="ARBA" id="ARBA00022989"/>
    </source>
</evidence>
<keyword evidence="2" id="KW-0808">Transferase</keyword>
<dbReference type="EMBL" id="JASCZI010060750">
    <property type="protein sequence ID" value="MED6135765.1"/>
    <property type="molecule type" value="Genomic_DNA"/>
</dbReference>
<evidence type="ECO:0000256" key="4">
    <source>
        <dbReference type="ARBA" id="ARBA00022729"/>
    </source>
</evidence>
<keyword evidence="4" id="KW-0732">Signal</keyword>
<comment type="subcellular location">
    <subcellularLocation>
        <location evidence="1">Membrane</location>
        <topology evidence="1">Single-pass type I membrane protein</topology>
    </subcellularLocation>
</comment>
<accession>A0ABU6SHH9</accession>
<evidence type="ECO:0000256" key="7">
    <source>
        <dbReference type="ARBA" id="ARBA00023180"/>
    </source>
</evidence>
<proteinExistence type="predicted"/>
<dbReference type="PANTHER" id="PTHR27009">
    <property type="entry name" value="RUST RESISTANCE KINASE LR10-RELATED"/>
    <property type="match status" value="1"/>
</dbReference>
<gene>
    <name evidence="8" type="ORF">PIB30_049655</name>
</gene>
<organism evidence="8 9">
    <name type="scientific">Stylosanthes scabra</name>
    <dbReference type="NCBI Taxonomy" id="79078"/>
    <lineage>
        <taxon>Eukaryota</taxon>
        <taxon>Viridiplantae</taxon>
        <taxon>Streptophyta</taxon>
        <taxon>Embryophyta</taxon>
        <taxon>Tracheophyta</taxon>
        <taxon>Spermatophyta</taxon>
        <taxon>Magnoliopsida</taxon>
        <taxon>eudicotyledons</taxon>
        <taxon>Gunneridae</taxon>
        <taxon>Pentapetalae</taxon>
        <taxon>rosids</taxon>
        <taxon>fabids</taxon>
        <taxon>Fabales</taxon>
        <taxon>Fabaceae</taxon>
        <taxon>Papilionoideae</taxon>
        <taxon>50 kb inversion clade</taxon>
        <taxon>dalbergioids sensu lato</taxon>
        <taxon>Dalbergieae</taxon>
        <taxon>Pterocarpus clade</taxon>
        <taxon>Stylosanthes</taxon>
    </lineage>
</organism>
<protein>
    <submittedName>
        <fullName evidence="8">Uncharacterized protein</fullName>
    </submittedName>
</protein>
<reference evidence="8 9" key="1">
    <citation type="journal article" date="2023" name="Plants (Basel)">
        <title>Bridging the Gap: Combining Genomics and Transcriptomics Approaches to Understand Stylosanthes scabra, an Orphan Legume from the Brazilian Caatinga.</title>
        <authorList>
            <person name="Ferreira-Neto J.R.C."/>
            <person name="da Silva M.D."/>
            <person name="Binneck E."/>
            <person name="de Melo N.F."/>
            <person name="da Silva R.H."/>
            <person name="de Melo A.L.T.M."/>
            <person name="Pandolfi V."/>
            <person name="Bustamante F.O."/>
            <person name="Brasileiro-Vidal A.C."/>
            <person name="Benko-Iseppon A.M."/>
        </authorList>
    </citation>
    <scope>NUCLEOTIDE SEQUENCE [LARGE SCALE GENOMIC DNA]</scope>
    <source>
        <tissue evidence="8">Leaves</tissue>
    </source>
</reference>
<keyword evidence="5" id="KW-1133">Transmembrane helix</keyword>
<evidence type="ECO:0000313" key="8">
    <source>
        <dbReference type="EMBL" id="MED6135765.1"/>
    </source>
</evidence>
<dbReference type="InterPro" id="IPR045874">
    <property type="entry name" value="LRK10/LRL21-25-like"/>
</dbReference>
<keyword evidence="2" id="KW-0723">Serine/threonine-protein kinase</keyword>
<evidence type="ECO:0000256" key="2">
    <source>
        <dbReference type="ARBA" id="ARBA00022527"/>
    </source>
</evidence>